<dbReference type="InterPro" id="IPR044861">
    <property type="entry name" value="IPNS-like_FE2OG_OXY"/>
</dbReference>
<evidence type="ECO:0000256" key="2">
    <source>
        <dbReference type="ARBA" id="ARBA00004496"/>
    </source>
</evidence>
<dbReference type="GO" id="GO:0009805">
    <property type="term" value="P:coumarin biosynthetic process"/>
    <property type="evidence" value="ECO:0007669"/>
    <property type="project" value="UniProtKB-ARBA"/>
</dbReference>
<dbReference type="Pfam" id="PF14226">
    <property type="entry name" value="DIOX_N"/>
    <property type="match status" value="1"/>
</dbReference>
<evidence type="ECO:0000256" key="4">
    <source>
        <dbReference type="ARBA" id="ARBA00022490"/>
    </source>
</evidence>
<dbReference type="InterPro" id="IPR050295">
    <property type="entry name" value="Plant_2OG-oxidoreductases"/>
</dbReference>
<proteinExistence type="inferred from homology"/>
<evidence type="ECO:0000313" key="11">
    <source>
        <dbReference type="EMBL" id="EYU40361.1"/>
    </source>
</evidence>
<dbReference type="InterPro" id="IPR026992">
    <property type="entry name" value="DIOX_N"/>
</dbReference>
<keyword evidence="5 9" id="KW-0479">Metal-binding</keyword>
<keyword evidence="4" id="KW-0963">Cytoplasm</keyword>
<dbReference type="InterPro" id="IPR027443">
    <property type="entry name" value="IPNS-like_sf"/>
</dbReference>
<keyword evidence="9" id="KW-0560">Oxidoreductase</keyword>
<name>A0A022RJJ0_ERYGU</name>
<comment type="subcellular location">
    <subcellularLocation>
        <location evidence="2">Cytoplasm</location>
    </subcellularLocation>
    <subcellularLocation>
        <location evidence="1">Nucleus</location>
    </subcellularLocation>
</comment>
<dbReference type="GO" id="GO:0002238">
    <property type="term" value="P:response to molecule of fungal origin"/>
    <property type="evidence" value="ECO:0007669"/>
    <property type="project" value="UniProtKB-ARBA"/>
</dbReference>
<comment type="similarity">
    <text evidence="3 9">Belongs to the iron/ascorbate-dependent oxidoreductase family.</text>
</comment>
<evidence type="ECO:0000256" key="9">
    <source>
        <dbReference type="RuleBase" id="RU003682"/>
    </source>
</evidence>
<evidence type="ECO:0000259" key="10">
    <source>
        <dbReference type="PROSITE" id="PS51471"/>
    </source>
</evidence>
<keyword evidence="7" id="KW-0539">Nucleus</keyword>
<feature type="domain" description="Fe2OG dioxygenase" evidence="10">
    <location>
        <begin position="205"/>
        <end position="304"/>
    </location>
</feature>
<sequence length="359" mass="40534">MEEKKGTSKCSFTSATTLSQMGINSVPDCYILPQSHRPTLDHGPHSSTVYLPVIDLSSLGNPLLRSTVIEQVHVACKELGAFQVINHGIPIPIVDQALEVAAEFFDMPNEKKMRIASTDAREPVRYGTSLNYINDKVKYWRDFIKHYSNPISRWIDLWPSDPPSYKEKMGNYAKAVHILHKELMEVLFESLGLKPDYLQNDIEEGSQVMAVNFYPACPEPNLTLGLPPHSDYGLLTILLQNQRGLETMDNDGKWQSVPVIKEGLVVQLGDHMEVLSNGRYKSVVHRACLNSEKRRLSIASLHSLEIEKKVIPAQELVDEQHPLAYEGVSFGDFLHFLSKNDILEGRYIDTLRKNPQIDA</sequence>
<evidence type="ECO:0000256" key="5">
    <source>
        <dbReference type="ARBA" id="ARBA00022723"/>
    </source>
</evidence>
<evidence type="ECO:0000256" key="3">
    <source>
        <dbReference type="ARBA" id="ARBA00008056"/>
    </source>
</evidence>
<evidence type="ECO:0000256" key="8">
    <source>
        <dbReference type="ARBA" id="ARBA00059922"/>
    </source>
</evidence>
<keyword evidence="12" id="KW-1185">Reference proteome</keyword>
<reference evidence="11 12" key="1">
    <citation type="journal article" date="2013" name="Proc. Natl. Acad. Sci. U.S.A.">
        <title>Fine-scale variation in meiotic recombination in Mimulus inferred from population shotgun sequencing.</title>
        <authorList>
            <person name="Hellsten U."/>
            <person name="Wright K.M."/>
            <person name="Jenkins J."/>
            <person name="Shu S."/>
            <person name="Yuan Y."/>
            <person name="Wessler S.R."/>
            <person name="Schmutz J."/>
            <person name="Willis J.H."/>
            <person name="Rokhsar D.S."/>
        </authorList>
    </citation>
    <scope>NUCLEOTIDE SEQUENCE [LARGE SCALE GENOMIC DNA]</scope>
    <source>
        <strain evidence="12">cv. DUN x IM62</strain>
    </source>
</reference>
<dbReference type="Pfam" id="PF03171">
    <property type="entry name" value="2OG-FeII_Oxy"/>
    <property type="match status" value="1"/>
</dbReference>
<dbReference type="Proteomes" id="UP000030748">
    <property type="component" value="Unassembled WGS sequence"/>
</dbReference>
<dbReference type="STRING" id="4155.A0A022RJJ0"/>
<dbReference type="GO" id="GO:0005737">
    <property type="term" value="C:cytoplasm"/>
    <property type="evidence" value="ECO:0007669"/>
    <property type="project" value="UniProtKB-SubCell"/>
</dbReference>
<gene>
    <name evidence="11" type="ORF">MIMGU_mgv1a019302mg</name>
</gene>
<dbReference type="SUPFAM" id="SSF51197">
    <property type="entry name" value="Clavaminate synthase-like"/>
    <property type="match status" value="1"/>
</dbReference>
<dbReference type="GO" id="GO:0005634">
    <property type="term" value="C:nucleus"/>
    <property type="evidence" value="ECO:0007669"/>
    <property type="project" value="UniProtKB-SubCell"/>
</dbReference>
<dbReference type="AlphaFoldDB" id="A0A022RJJ0"/>
<dbReference type="GO" id="GO:0016706">
    <property type="term" value="F:2-oxoglutarate-dependent dioxygenase activity"/>
    <property type="evidence" value="ECO:0007669"/>
    <property type="project" value="UniProtKB-ARBA"/>
</dbReference>
<accession>A0A022RJJ0</accession>
<evidence type="ECO:0000256" key="7">
    <source>
        <dbReference type="ARBA" id="ARBA00023242"/>
    </source>
</evidence>
<organism evidence="11 12">
    <name type="scientific">Erythranthe guttata</name>
    <name type="common">Yellow monkey flower</name>
    <name type="synonym">Mimulus guttatus</name>
    <dbReference type="NCBI Taxonomy" id="4155"/>
    <lineage>
        <taxon>Eukaryota</taxon>
        <taxon>Viridiplantae</taxon>
        <taxon>Streptophyta</taxon>
        <taxon>Embryophyta</taxon>
        <taxon>Tracheophyta</taxon>
        <taxon>Spermatophyta</taxon>
        <taxon>Magnoliopsida</taxon>
        <taxon>eudicotyledons</taxon>
        <taxon>Gunneridae</taxon>
        <taxon>Pentapetalae</taxon>
        <taxon>asterids</taxon>
        <taxon>lamiids</taxon>
        <taxon>Lamiales</taxon>
        <taxon>Phrymaceae</taxon>
        <taxon>Erythranthe</taxon>
    </lineage>
</organism>
<evidence type="ECO:0000256" key="6">
    <source>
        <dbReference type="ARBA" id="ARBA00023004"/>
    </source>
</evidence>
<dbReference type="InterPro" id="IPR005123">
    <property type="entry name" value="Oxoglu/Fe-dep_dioxygenase_dom"/>
</dbReference>
<dbReference type="PROSITE" id="PS51471">
    <property type="entry name" value="FE2OG_OXY"/>
    <property type="match status" value="1"/>
</dbReference>
<dbReference type="PANTHER" id="PTHR47991">
    <property type="entry name" value="OXOGLUTARATE/IRON-DEPENDENT DIOXYGENASE"/>
    <property type="match status" value="1"/>
</dbReference>
<dbReference type="eggNOG" id="KOG0143">
    <property type="taxonomic scope" value="Eukaryota"/>
</dbReference>
<dbReference type="GO" id="GO:0046872">
    <property type="term" value="F:metal ion binding"/>
    <property type="evidence" value="ECO:0007669"/>
    <property type="project" value="UniProtKB-KW"/>
</dbReference>
<dbReference type="FunFam" id="2.60.120.330:FF:000015">
    <property type="entry name" value="Protein DMR6-LIKE OXYGENASE 1"/>
    <property type="match status" value="1"/>
</dbReference>
<dbReference type="Gene3D" id="2.60.120.330">
    <property type="entry name" value="B-lactam Antibiotic, Isopenicillin N Synthase, Chain"/>
    <property type="match status" value="1"/>
</dbReference>
<protein>
    <recommendedName>
        <fullName evidence="10">Fe2OG dioxygenase domain-containing protein</fullName>
    </recommendedName>
</protein>
<keyword evidence="6 9" id="KW-0408">Iron</keyword>
<dbReference type="EMBL" id="KI630404">
    <property type="protein sequence ID" value="EYU40361.1"/>
    <property type="molecule type" value="Genomic_DNA"/>
</dbReference>
<evidence type="ECO:0000313" key="12">
    <source>
        <dbReference type="Proteomes" id="UP000030748"/>
    </source>
</evidence>
<comment type="function">
    <text evidence="8">Involved in the regulation of shoot development and salicylic acid (SA) homeostasis.</text>
</comment>
<dbReference type="PhylomeDB" id="A0A022RJJ0"/>
<evidence type="ECO:0000256" key="1">
    <source>
        <dbReference type="ARBA" id="ARBA00004123"/>
    </source>
</evidence>